<organism evidence="1 2">
    <name type="scientific">Trametes sanguinea</name>
    <dbReference type="NCBI Taxonomy" id="158606"/>
    <lineage>
        <taxon>Eukaryota</taxon>
        <taxon>Fungi</taxon>
        <taxon>Dikarya</taxon>
        <taxon>Basidiomycota</taxon>
        <taxon>Agaricomycotina</taxon>
        <taxon>Agaricomycetes</taxon>
        <taxon>Polyporales</taxon>
        <taxon>Polyporaceae</taxon>
        <taxon>Trametes</taxon>
    </lineage>
</organism>
<dbReference type="EMBL" id="JANSHE010001328">
    <property type="protein sequence ID" value="KAJ3003234.1"/>
    <property type="molecule type" value="Genomic_DNA"/>
</dbReference>
<evidence type="ECO:0000313" key="2">
    <source>
        <dbReference type="Proteomes" id="UP001144978"/>
    </source>
</evidence>
<proteinExistence type="predicted"/>
<accession>A0ACC1PVP9</accession>
<gene>
    <name evidence="1" type="ORF">NUW54_g5409</name>
</gene>
<dbReference type="Proteomes" id="UP001144978">
    <property type="component" value="Unassembled WGS sequence"/>
</dbReference>
<evidence type="ECO:0000313" key="1">
    <source>
        <dbReference type="EMBL" id="KAJ3003234.1"/>
    </source>
</evidence>
<name>A0ACC1PVP9_9APHY</name>
<sequence>MGKWTLEHHDEVLRNKIKNMVQGAVKRMNTEKESPSISYEAFVEELDEGDSFTTGLIDVLVKEMAERRTRPNPIDRRLISERTAKALPTEVAGVSLCFRHAPIAPSATCCPSPREKMNMVR</sequence>
<protein>
    <submittedName>
        <fullName evidence="1">Uncharacterized protein</fullName>
    </submittedName>
</protein>
<reference evidence="1" key="1">
    <citation type="submission" date="2022-08" db="EMBL/GenBank/DDBJ databases">
        <title>Genome Sequence of Pycnoporus sanguineus.</title>
        <authorList>
            <person name="Buettner E."/>
        </authorList>
    </citation>
    <scope>NUCLEOTIDE SEQUENCE</scope>
    <source>
        <strain evidence="1">CG-C14</strain>
    </source>
</reference>
<comment type="caution">
    <text evidence="1">The sequence shown here is derived from an EMBL/GenBank/DDBJ whole genome shotgun (WGS) entry which is preliminary data.</text>
</comment>
<keyword evidence="2" id="KW-1185">Reference proteome</keyword>